<dbReference type="Proteomes" id="UP000887013">
    <property type="component" value="Unassembled WGS sequence"/>
</dbReference>
<reference evidence="2" key="1">
    <citation type="submission" date="2020-08" db="EMBL/GenBank/DDBJ databases">
        <title>Multicomponent nature underlies the extraordinary mechanical properties of spider dragline silk.</title>
        <authorList>
            <person name="Kono N."/>
            <person name="Nakamura H."/>
            <person name="Mori M."/>
            <person name="Yoshida Y."/>
            <person name="Ohtoshi R."/>
            <person name="Malay A.D."/>
            <person name="Moran D.A.P."/>
            <person name="Tomita M."/>
            <person name="Numata K."/>
            <person name="Arakawa K."/>
        </authorList>
    </citation>
    <scope>NUCLEOTIDE SEQUENCE</scope>
</reference>
<evidence type="ECO:0000256" key="1">
    <source>
        <dbReference type="SAM" id="MobiDB-lite"/>
    </source>
</evidence>
<proteinExistence type="predicted"/>
<keyword evidence="3" id="KW-1185">Reference proteome</keyword>
<feature type="non-terminal residue" evidence="2">
    <location>
        <position position="1"/>
    </location>
</feature>
<feature type="region of interest" description="Disordered" evidence="1">
    <location>
        <begin position="47"/>
        <end position="71"/>
    </location>
</feature>
<accession>A0A8X6MHR6</accession>
<gene>
    <name evidence="2" type="ORF">NPIL_129371</name>
</gene>
<organism evidence="2 3">
    <name type="scientific">Nephila pilipes</name>
    <name type="common">Giant wood spider</name>
    <name type="synonym">Nephila maculata</name>
    <dbReference type="NCBI Taxonomy" id="299642"/>
    <lineage>
        <taxon>Eukaryota</taxon>
        <taxon>Metazoa</taxon>
        <taxon>Ecdysozoa</taxon>
        <taxon>Arthropoda</taxon>
        <taxon>Chelicerata</taxon>
        <taxon>Arachnida</taxon>
        <taxon>Araneae</taxon>
        <taxon>Araneomorphae</taxon>
        <taxon>Entelegynae</taxon>
        <taxon>Araneoidea</taxon>
        <taxon>Nephilidae</taxon>
        <taxon>Nephila</taxon>
    </lineage>
</organism>
<evidence type="ECO:0000313" key="3">
    <source>
        <dbReference type="Proteomes" id="UP000887013"/>
    </source>
</evidence>
<comment type="caution">
    <text evidence="2">The sequence shown here is derived from an EMBL/GenBank/DDBJ whole genome shotgun (WGS) entry which is preliminary data.</text>
</comment>
<dbReference type="EMBL" id="BMAW01092132">
    <property type="protein sequence ID" value="GFS53283.1"/>
    <property type="molecule type" value="Genomic_DNA"/>
</dbReference>
<dbReference type="AlphaFoldDB" id="A0A8X6MHR6"/>
<name>A0A8X6MHR6_NEPPI</name>
<evidence type="ECO:0000313" key="2">
    <source>
        <dbReference type="EMBL" id="GFS53283.1"/>
    </source>
</evidence>
<protein>
    <submittedName>
        <fullName evidence="2">Uncharacterized protein</fullName>
    </submittedName>
</protein>
<sequence length="96" mass="10872">IATNAQLFPPINPTLISLRKLTPTCDYVNRAERPNTLELNALHINPISSSTSDRSFKPQPGEIQKQKSEERIHSYVKLTSARTETWPHILTQPPRA</sequence>